<dbReference type="Proteomes" id="UP000515140">
    <property type="component" value="Unplaced"/>
</dbReference>
<organism evidence="3 6">
    <name type="scientific">Phascolarctos cinereus</name>
    <name type="common">Koala</name>
    <dbReference type="NCBI Taxonomy" id="38626"/>
    <lineage>
        <taxon>Eukaryota</taxon>
        <taxon>Metazoa</taxon>
        <taxon>Chordata</taxon>
        <taxon>Craniata</taxon>
        <taxon>Vertebrata</taxon>
        <taxon>Euteleostomi</taxon>
        <taxon>Mammalia</taxon>
        <taxon>Metatheria</taxon>
        <taxon>Diprotodontia</taxon>
        <taxon>Phascolarctidae</taxon>
        <taxon>Phascolarctos</taxon>
    </lineage>
</organism>
<evidence type="ECO:0000313" key="4">
    <source>
        <dbReference type="RefSeq" id="XP_020843224.1"/>
    </source>
</evidence>
<dbReference type="InterPro" id="IPR005334">
    <property type="entry name" value="Tctex-1-like"/>
</dbReference>
<feature type="region of interest" description="Disordered" evidence="2">
    <location>
        <begin position="1"/>
        <end position="54"/>
    </location>
</feature>
<protein>
    <submittedName>
        <fullName evidence="4 5">Tctex1 domain-containing protein 4</fullName>
    </submittedName>
</protein>
<dbReference type="RefSeq" id="XP_020843224.1">
    <property type="nucleotide sequence ID" value="XM_020987565.1"/>
</dbReference>
<dbReference type="KEGG" id="pcw:110209264"/>
<comment type="similarity">
    <text evidence="1">Belongs to the dynein light chain Tctex-type family.</text>
</comment>
<dbReference type="GeneID" id="110209264"/>
<evidence type="ECO:0000313" key="6">
    <source>
        <dbReference type="RefSeq" id="XP_020843226.1"/>
    </source>
</evidence>
<dbReference type="CTD" id="343521"/>
<dbReference type="Gene3D" id="3.30.1140.40">
    <property type="entry name" value="Tctex-1"/>
    <property type="match status" value="1"/>
</dbReference>
<dbReference type="PANTHER" id="PTHR21255">
    <property type="entry name" value="T-COMPLEX-ASSOCIATED-TESTIS-EXPRESSED 1/ DYNEIN LIGHT CHAIN"/>
    <property type="match status" value="1"/>
</dbReference>
<dbReference type="InterPro" id="IPR038586">
    <property type="entry name" value="Tctex-1-like_sf"/>
</dbReference>
<dbReference type="GO" id="GO:0045505">
    <property type="term" value="F:dynein intermediate chain binding"/>
    <property type="evidence" value="ECO:0007669"/>
    <property type="project" value="TreeGrafter"/>
</dbReference>
<dbReference type="PANTHER" id="PTHR21255:SF55">
    <property type="entry name" value="DYNEIN LIGHT CHAIN TCTEX-TYPE 4"/>
    <property type="match status" value="1"/>
</dbReference>
<accession>A0A6P5KF94</accession>
<name>A0A6P5KF94_PHACI</name>
<evidence type="ECO:0000256" key="2">
    <source>
        <dbReference type="SAM" id="MobiDB-lite"/>
    </source>
</evidence>
<feature type="compositionally biased region" description="Basic and acidic residues" evidence="2">
    <location>
        <begin position="20"/>
        <end position="32"/>
    </location>
</feature>
<evidence type="ECO:0000313" key="3">
    <source>
        <dbReference type="Proteomes" id="UP000515140"/>
    </source>
</evidence>
<proteinExistence type="inferred from homology"/>
<dbReference type="GO" id="GO:0005868">
    <property type="term" value="C:cytoplasmic dynein complex"/>
    <property type="evidence" value="ECO:0007669"/>
    <property type="project" value="TreeGrafter"/>
</dbReference>
<dbReference type="CDD" id="cd21461">
    <property type="entry name" value="DLC-like_TCTEX1D4"/>
    <property type="match status" value="1"/>
</dbReference>
<dbReference type="Pfam" id="PF03645">
    <property type="entry name" value="Tctex-1"/>
    <property type="match status" value="1"/>
</dbReference>
<evidence type="ECO:0000313" key="5">
    <source>
        <dbReference type="RefSeq" id="XP_020843225.1"/>
    </source>
</evidence>
<dbReference type="GO" id="GO:0007018">
    <property type="term" value="P:microtubule-based movement"/>
    <property type="evidence" value="ECO:0007669"/>
    <property type="project" value="TreeGrafter"/>
</dbReference>
<dbReference type="RefSeq" id="XP_020843225.1">
    <property type="nucleotide sequence ID" value="XM_020987566.1"/>
</dbReference>
<gene>
    <name evidence="4 5 6" type="primary">TCTEX1D4</name>
</gene>
<dbReference type="GeneTree" id="ENSGT00940000162474"/>
<keyword evidence="3" id="KW-1185">Reference proteome</keyword>
<dbReference type="GO" id="GO:0005737">
    <property type="term" value="C:cytoplasm"/>
    <property type="evidence" value="ECO:0007669"/>
    <property type="project" value="TreeGrafter"/>
</dbReference>
<reference evidence="4 5" key="1">
    <citation type="submission" date="2025-04" db="UniProtKB">
        <authorList>
            <consortium name="RefSeq"/>
        </authorList>
    </citation>
    <scope>IDENTIFICATION</scope>
    <source>
        <tissue evidence="4 5">Spleen</tissue>
    </source>
</reference>
<dbReference type="RefSeq" id="XP_020843226.1">
    <property type="nucleotide sequence ID" value="XM_020987567.1"/>
</dbReference>
<evidence type="ECO:0000256" key="1">
    <source>
        <dbReference type="ARBA" id="ARBA00005361"/>
    </source>
</evidence>
<sequence length="218" mass="22459">MAGKTLAEAARPEEEEEEDTVHLRGSGDERGTVRLRNVAEPPRGAAVPGSRRGSLLGTVLAPSRRPSLAAAPGLRPRRSSLGLALSSLPGNRPRRAPAPALGAWLSPGPAPGARWEAGHAQCALEAVLSGALNGARYSAGGAGALARGLCELVRMRIRELLPPRYKLVCTVVVGQRAGQGMRVASRALWDAGSDGHASASVCAGALFAVAVVHGVYCE</sequence>
<dbReference type="AlphaFoldDB" id="A0A6P5KF94"/>